<dbReference type="eggNOG" id="ENOG502RV47">
    <property type="taxonomic scope" value="Eukaryota"/>
</dbReference>
<dbReference type="EMBL" id="KE148160">
    <property type="protein sequence ID" value="EPE04511.1"/>
    <property type="molecule type" value="Genomic_DNA"/>
</dbReference>
<dbReference type="AlphaFoldDB" id="S3BYF1"/>
<dbReference type="Proteomes" id="UP000016923">
    <property type="component" value="Unassembled WGS sequence"/>
</dbReference>
<evidence type="ECO:0000313" key="2">
    <source>
        <dbReference type="Proteomes" id="UP000016923"/>
    </source>
</evidence>
<dbReference type="HOGENOM" id="CLU_937199_0_0_1"/>
<sequence length="297" mass="33609">MTESVAPDHMETHFEAAMSAKLLTVQTIEHMGTGWLIARLLAQWLRLCDDTVADMVNARINTDRFRIGADDDGVDPATKSELGVAIFSLKHDFDHFSNAVAPFGIDLKDLESRGHVRVFGNMYTRIFGDNTTDPPTPPSLTLMSALRLLMYEADKLKFTHKRAILLLDEPEFVTPVFEGDEYRMEKWVCMVQGASYQFHHAIISIALRLPNIRDPNPNSFPASMAAVNGVYYMTEDADMTVIVRSPGPERPDFDGIARFIYRKDYEPPREGLVYREEACVYRLGVNGRGVTTIHTYR</sequence>
<protein>
    <submittedName>
        <fullName evidence="1">Uncharacterized protein</fullName>
    </submittedName>
</protein>
<dbReference type="InterPro" id="IPR027417">
    <property type="entry name" value="P-loop_NTPase"/>
</dbReference>
<reference evidence="1 2" key="1">
    <citation type="journal article" date="2013" name="BMC Genomics">
        <title>The genome and transcriptome of the pine saprophyte Ophiostoma piceae, and a comparison with the bark beetle-associated pine pathogen Grosmannia clavigera.</title>
        <authorList>
            <person name="Haridas S."/>
            <person name="Wang Y."/>
            <person name="Lim L."/>
            <person name="Massoumi Alamouti S."/>
            <person name="Jackman S."/>
            <person name="Docking R."/>
            <person name="Robertson G."/>
            <person name="Birol I."/>
            <person name="Bohlmann J."/>
            <person name="Breuil C."/>
        </authorList>
    </citation>
    <scope>NUCLEOTIDE SEQUENCE [LARGE SCALE GENOMIC DNA]</scope>
    <source>
        <strain evidence="1 2">UAMH 11346</strain>
    </source>
</reference>
<gene>
    <name evidence="1" type="ORF">F503_03573</name>
</gene>
<evidence type="ECO:0000313" key="1">
    <source>
        <dbReference type="EMBL" id="EPE04511.1"/>
    </source>
</evidence>
<name>S3BYF1_OPHP1</name>
<dbReference type="Gene3D" id="3.40.50.300">
    <property type="entry name" value="P-loop containing nucleotide triphosphate hydrolases"/>
    <property type="match status" value="1"/>
</dbReference>
<dbReference type="VEuPathDB" id="FungiDB:F503_03573"/>
<keyword evidence="2" id="KW-1185">Reference proteome</keyword>
<dbReference type="OrthoDB" id="5204954at2759"/>
<proteinExistence type="predicted"/>
<organism evidence="1 2">
    <name type="scientific">Ophiostoma piceae (strain UAMH 11346)</name>
    <name type="common">Sap stain fungus</name>
    <dbReference type="NCBI Taxonomy" id="1262450"/>
    <lineage>
        <taxon>Eukaryota</taxon>
        <taxon>Fungi</taxon>
        <taxon>Dikarya</taxon>
        <taxon>Ascomycota</taxon>
        <taxon>Pezizomycotina</taxon>
        <taxon>Sordariomycetes</taxon>
        <taxon>Sordariomycetidae</taxon>
        <taxon>Ophiostomatales</taxon>
        <taxon>Ophiostomataceae</taxon>
        <taxon>Ophiostoma</taxon>
    </lineage>
</organism>
<accession>S3BYF1</accession>